<dbReference type="Proteomes" id="UP000177177">
    <property type="component" value="Unassembled WGS sequence"/>
</dbReference>
<comment type="function">
    <text evidence="1">Allows the formation of correctly charged Asn-tRNA(Asn) or Gln-tRNA(Gln) through the transamidation of misacylated Asp-tRNA(Asn) or Glu-tRNA(Gln) in organisms which lack either or both of asparaginyl-tRNA or glutaminyl-tRNA synthetases. The reaction takes place in the presence of glutamine and ATP through an activated phospho-Asp-tRNA(Asn) or phospho-Glu-tRNA(Gln).</text>
</comment>
<evidence type="ECO:0000256" key="1">
    <source>
        <dbReference type="HAMAP-Rule" id="MF_00122"/>
    </source>
</evidence>
<dbReference type="InterPro" id="IPR036113">
    <property type="entry name" value="Asp/Glu-ADT_sf_sub_c"/>
</dbReference>
<dbReference type="HAMAP" id="MF_00122">
    <property type="entry name" value="GatC"/>
    <property type="match status" value="1"/>
</dbReference>
<keyword evidence="1" id="KW-0067">ATP-binding</keyword>
<dbReference type="PANTHER" id="PTHR15004:SF0">
    <property type="entry name" value="GLUTAMYL-TRNA(GLN) AMIDOTRANSFERASE SUBUNIT C, MITOCHONDRIAL"/>
    <property type="match status" value="1"/>
</dbReference>
<dbReference type="GO" id="GO:0005524">
    <property type="term" value="F:ATP binding"/>
    <property type="evidence" value="ECO:0007669"/>
    <property type="project" value="UniProtKB-KW"/>
</dbReference>
<dbReference type="NCBIfam" id="TIGR00135">
    <property type="entry name" value="gatC"/>
    <property type="match status" value="1"/>
</dbReference>
<proteinExistence type="inferred from homology"/>
<dbReference type="GO" id="GO:0050567">
    <property type="term" value="F:glutaminyl-tRNA synthase (glutamine-hydrolyzing) activity"/>
    <property type="evidence" value="ECO:0007669"/>
    <property type="project" value="UniProtKB-UniRule"/>
</dbReference>
<dbReference type="GO" id="GO:0070681">
    <property type="term" value="P:glutaminyl-tRNAGln biosynthesis via transamidation"/>
    <property type="evidence" value="ECO:0007669"/>
    <property type="project" value="TreeGrafter"/>
</dbReference>
<keyword evidence="1" id="KW-0648">Protein biosynthesis</keyword>
<dbReference type="InterPro" id="IPR003837">
    <property type="entry name" value="GatC"/>
</dbReference>
<keyword evidence="1" id="KW-0436">Ligase</keyword>
<evidence type="ECO:0000313" key="2">
    <source>
        <dbReference type="EMBL" id="OHA02700.1"/>
    </source>
</evidence>
<comment type="catalytic activity">
    <reaction evidence="1">
        <text>L-aspartyl-tRNA(Asn) + L-glutamine + ATP + H2O = L-asparaginyl-tRNA(Asn) + L-glutamate + ADP + phosphate + 2 H(+)</text>
        <dbReference type="Rhea" id="RHEA:14513"/>
        <dbReference type="Rhea" id="RHEA-COMP:9674"/>
        <dbReference type="Rhea" id="RHEA-COMP:9677"/>
        <dbReference type="ChEBI" id="CHEBI:15377"/>
        <dbReference type="ChEBI" id="CHEBI:15378"/>
        <dbReference type="ChEBI" id="CHEBI:29985"/>
        <dbReference type="ChEBI" id="CHEBI:30616"/>
        <dbReference type="ChEBI" id="CHEBI:43474"/>
        <dbReference type="ChEBI" id="CHEBI:58359"/>
        <dbReference type="ChEBI" id="CHEBI:78515"/>
        <dbReference type="ChEBI" id="CHEBI:78516"/>
        <dbReference type="ChEBI" id="CHEBI:456216"/>
    </reaction>
</comment>
<comment type="subunit">
    <text evidence="1">Heterotrimer of A, B and C subunits.</text>
</comment>
<protein>
    <recommendedName>
        <fullName evidence="1">Aspartyl/glutamyl-tRNA(Asn/Gln) amidotransferase subunit C</fullName>
        <shortName evidence="1">Asp/Glu-ADT subunit C</shortName>
        <ecNumber evidence="1">6.3.5.-</ecNumber>
    </recommendedName>
</protein>
<dbReference type="GO" id="GO:0006450">
    <property type="term" value="P:regulation of translational fidelity"/>
    <property type="evidence" value="ECO:0007669"/>
    <property type="project" value="InterPro"/>
</dbReference>
<sequence>MISKKDVHHIAHLARLALTPEEEDRFVGELSSILGFVEALNEADTEGIVPMTGGTTLENVMRDDAVVDTVLEGKREQLLSAAPERREGWVKAKKVFD</sequence>
<dbReference type="AlphaFoldDB" id="A0A1G2KTD9"/>
<comment type="caution">
    <text evidence="2">The sequence shown here is derived from an EMBL/GenBank/DDBJ whole genome shotgun (WGS) entry which is preliminary data.</text>
</comment>
<dbReference type="GO" id="GO:0050566">
    <property type="term" value="F:asparaginyl-tRNA synthase (glutamine-hydrolyzing) activity"/>
    <property type="evidence" value="ECO:0007669"/>
    <property type="project" value="RHEA"/>
</dbReference>
<organism evidence="2 3">
    <name type="scientific">Candidatus Sungbacteria bacterium RIFCSPHIGHO2_02_FULL_53_17</name>
    <dbReference type="NCBI Taxonomy" id="1802275"/>
    <lineage>
        <taxon>Bacteria</taxon>
        <taxon>Candidatus Sungiibacteriota</taxon>
    </lineage>
</organism>
<dbReference type="GO" id="GO:0006412">
    <property type="term" value="P:translation"/>
    <property type="evidence" value="ECO:0007669"/>
    <property type="project" value="UniProtKB-UniRule"/>
</dbReference>
<dbReference type="EC" id="6.3.5.-" evidence="1"/>
<comment type="similarity">
    <text evidence="1">Belongs to the GatC family.</text>
</comment>
<dbReference type="EMBL" id="MHQN01000032">
    <property type="protein sequence ID" value="OHA02700.1"/>
    <property type="molecule type" value="Genomic_DNA"/>
</dbReference>
<evidence type="ECO:0000313" key="3">
    <source>
        <dbReference type="Proteomes" id="UP000177177"/>
    </source>
</evidence>
<dbReference type="Pfam" id="PF02686">
    <property type="entry name" value="GatC"/>
    <property type="match status" value="1"/>
</dbReference>
<gene>
    <name evidence="1" type="primary">gatC</name>
    <name evidence="2" type="ORF">A3C92_02660</name>
</gene>
<keyword evidence="1" id="KW-0547">Nucleotide-binding</keyword>
<dbReference type="Gene3D" id="1.10.20.60">
    <property type="entry name" value="Glu-tRNAGln amidotransferase C subunit, N-terminal domain"/>
    <property type="match status" value="1"/>
</dbReference>
<reference evidence="2 3" key="1">
    <citation type="journal article" date="2016" name="Nat. Commun.">
        <title>Thousands of microbial genomes shed light on interconnected biogeochemical processes in an aquifer system.</title>
        <authorList>
            <person name="Anantharaman K."/>
            <person name="Brown C.T."/>
            <person name="Hug L.A."/>
            <person name="Sharon I."/>
            <person name="Castelle C.J."/>
            <person name="Probst A.J."/>
            <person name="Thomas B.C."/>
            <person name="Singh A."/>
            <person name="Wilkins M.J."/>
            <person name="Karaoz U."/>
            <person name="Brodie E.L."/>
            <person name="Williams K.H."/>
            <person name="Hubbard S.S."/>
            <person name="Banfield J.F."/>
        </authorList>
    </citation>
    <scope>NUCLEOTIDE SEQUENCE [LARGE SCALE GENOMIC DNA]</scope>
</reference>
<comment type="catalytic activity">
    <reaction evidence="1">
        <text>L-glutamyl-tRNA(Gln) + L-glutamine + ATP + H2O = L-glutaminyl-tRNA(Gln) + L-glutamate + ADP + phosphate + H(+)</text>
        <dbReference type="Rhea" id="RHEA:17521"/>
        <dbReference type="Rhea" id="RHEA-COMP:9681"/>
        <dbReference type="Rhea" id="RHEA-COMP:9684"/>
        <dbReference type="ChEBI" id="CHEBI:15377"/>
        <dbReference type="ChEBI" id="CHEBI:15378"/>
        <dbReference type="ChEBI" id="CHEBI:29985"/>
        <dbReference type="ChEBI" id="CHEBI:30616"/>
        <dbReference type="ChEBI" id="CHEBI:43474"/>
        <dbReference type="ChEBI" id="CHEBI:58359"/>
        <dbReference type="ChEBI" id="CHEBI:78520"/>
        <dbReference type="ChEBI" id="CHEBI:78521"/>
        <dbReference type="ChEBI" id="CHEBI:456216"/>
    </reaction>
</comment>
<accession>A0A1G2KTD9</accession>
<dbReference type="PANTHER" id="PTHR15004">
    <property type="entry name" value="GLUTAMYL-TRNA(GLN) AMIDOTRANSFERASE SUBUNIT C, MITOCHONDRIAL"/>
    <property type="match status" value="1"/>
</dbReference>
<name>A0A1G2KTD9_9BACT</name>
<dbReference type="SUPFAM" id="SSF141000">
    <property type="entry name" value="Glu-tRNAGln amidotransferase C subunit"/>
    <property type="match status" value="1"/>
</dbReference>